<dbReference type="GO" id="GO:0008360">
    <property type="term" value="P:regulation of cell shape"/>
    <property type="evidence" value="ECO:0007669"/>
    <property type="project" value="UniProtKB-KW"/>
</dbReference>
<dbReference type="AlphaFoldDB" id="A0A0G1MMS7"/>
<evidence type="ECO:0000313" key="15">
    <source>
        <dbReference type="EMBL" id="KKU09631.1"/>
    </source>
</evidence>
<sequence>MDFIHVLILSAVEGLTEFLPISSTGHLILISKLLGITESDFTKTFEIAIQLGAILSIVVLYFKKFITDIELYKKLFFAFIPTAAVGFFLYPFIKGFLLGSSTITLITLFLGGFVLIFFKKENSGSKKIGYKEAFLIGVFQSVSIIPGVSRAAATIIGGLLVGLNRKNATEFSFLLAVPTMFAATALDIYKSSAILNSSNVPSLLTGTFFSFIFAMLAVKFLVDYVKTHDFTAFGVYRILLAALFWLFVK</sequence>
<evidence type="ECO:0000256" key="1">
    <source>
        <dbReference type="ARBA" id="ARBA00004651"/>
    </source>
</evidence>
<dbReference type="GO" id="GO:0009252">
    <property type="term" value="P:peptidoglycan biosynthetic process"/>
    <property type="evidence" value="ECO:0007669"/>
    <property type="project" value="UniProtKB-KW"/>
</dbReference>
<evidence type="ECO:0000256" key="11">
    <source>
        <dbReference type="ARBA" id="ARBA00032707"/>
    </source>
</evidence>
<dbReference type="PANTHER" id="PTHR30622">
    <property type="entry name" value="UNDECAPRENYL-DIPHOSPHATASE"/>
    <property type="match status" value="1"/>
</dbReference>
<comment type="miscellaneous">
    <text evidence="14">Bacitracin is thought to be involved in the inhibition of peptidoglycan synthesis by sequestering undecaprenyl diphosphate, thereby reducing the pool of lipid carrier available.</text>
</comment>
<keyword evidence="14" id="KW-0133">Cell shape</keyword>
<comment type="catalytic activity">
    <reaction evidence="13 14">
        <text>di-trans,octa-cis-undecaprenyl diphosphate + H2O = di-trans,octa-cis-undecaprenyl phosphate + phosphate + H(+)</text>
        <dbReference type="Rhea" id="RHEA:28094"/>
        <dbReference type="ChEBI" id="CHEBI:15377"/>
        <dbReference type="ChEBI" id="CHEBI:15378"/>
        <dbReference type="ChEBI" id="CHEBI:43474"/>
        <dbReference type="ChEBI" id="CHEBI:58405"/>
        <dbReference type="ChEBI" id="CHEBI:60392"/>
        <dbReference type="EC" id="3.6.1.27"/>
    </reaction>
</comment>
<comment type="subcellular location">
    <subcellularLocation>
        <location evidence="1 14">Cell membrane</location>
        <topology evidence="1 14">Multi-pass membrane protein</topology>
    </subcellularLocation>
</comment>
<dbReference type="GO" id="GO:0050380">
    <property type="term" value="F:undecaprenyl-diphosphatase activity"/>
    <property type="evidence" value="ECO:0007669"/>
    <property type="project" value="UniProtKB-UniRule"/>
</dbReference>
<dbReference type="InterPro" id="IPR003824">
    <property type="entry name" value="UppP"/>
</dbReference>
<evidence type="ECO:0000256" key="12">
    <source>
        <dbReference type="ARBA" id="ARBA00032932"/>
    </source>
</evidence>
<dbReference type="Pfam" id="PF02673">
    <property type="entry name" value="BacA"/>
    <property type="match status" value="1"/>
</dbReference>
<comment type="function">
    <text evidence="14">Catalyzes the dephosphorylation of undecaprenyl diphosphate (UPP). Confers resistance to bacitracin.</text>
</comment>
<protein>
    <recommendedName>
        <fullName evidence="4 14">Undecaprenyl-diphosphatase</fullName>
        <ecNumber evidence="3 14">3.6.1.27</ecNumber>
    </recommendedName>
    <alternativeName>
        <fullName evidence="12 14">Bacitracin resistance protein</fullName>
    </alternativeName>
    <alternativeName>
        <fullName evidence="11 14">Undecaprenyl pyrophosphate phosphatase</fullName>
    </alternativeName>
</protein>
<proteinExistence type="inferred from homology"/>
<comment type="similarity">
    <text evidence="2 14">Belongs to the UppP family.</text>
</comment>
<dbReference type="EMBL" id="LCLA01000035">
    <property type="protein sequence ID" value="KKU09631.1"/>
    <property type="molecule type" value="Genomic_DNA"/>
</dbReference>
<keyword evidence="8 14" id="KW-1133">Transmembrane helix</keyword>
<keyword evidence="10 14" id="KW-0046">Antibiotic resistance</keyword>
<feature type="transmembrane region" description="Helical" evidence="14">
    <location>
        <begin position="201"/>
        <end position="218"/>
    </location>
</feature>
<dbReference type="Proteomes" id="UP000034329">
    <property type="component" value="Unassembled WGS sequence"/>
</dbReference>
<evidence type="ECO:0000256" key="10">
    <source>
        <dbReference type="ARBA" id="ARBA00023251"/>
    </source>
</evidence>
<evidence type="ECO:0000256" key="2">
    <source>
        <dbReference type="ARBA" id="ARBA00010621"/>
    </source>
</evidence>
<reference evidence="15 16" key="1">
    <citation type="journal article" date="2015" name="Nature">
        <title>rRNA introns, odd ribosomes, and small enigmatic genomes across a large radiation of phyla.</title>
        <authorList>
            <person name="Brown C.T."/>
            <person name="Hug L.A."/>
            <person name="Thomas B.C."/>
            <person name="Sharon I."/>
            <person name="Castelle C.J."/>
            <person name="Singh A."/>
            <person name="Wilkins M.J."/>
            <person name="Williams K.H."/>
            <person name="Banfield J.F."/>
        </authorList>
    </citation>
    <scope>NUCLEOTIDE SEQUENCE [LARGE SCALE GENOMIC DNA]</scope>
</reference>
<name>A0A0G1MMS7_9BACT</name>
<keyword evidence="6 14" id="KW-0812">Transmembrane</keyword>
<organism evidence="15 16">
    <name type="scientific">Candidatus Woesebacteria bacterium GW2011_GWB1_45_5</name>
    <dbReference type="NCBI Taxonomy" id="1618581"/>
    <lineage>
        <taxon>Bacteria</taxon>
        <taxon>Candidatus Woeseibacteriota</taxon>
    </lineage>
</organism>
<feature type="transmembrane region" description="Helical" evidence="14">
    <location>
        <begin position="230"/>
        <end position="248"/>
    </location>
</feature>
<evidence type="ECO:0000256" key="5">
    <source>
        <dbReference type="ARBA" id="ARBA00022475"/>
    </source>
</evidence>
<comment type="caution">
    <text evidence="15">The sequence shown here is derived from an EMBL/GenBank/DDBJ whole genome shotgun (WGS) entry which is preliminary data.</text>
</comment>
<evidence type="ECO:0000256" key="13">
    <source>
        <dbReference type="ARBA" id="ARBA00047594"/>
    </source>
</evidence>
<evidence type="ECO:0000313" key="16">
    <source>
        <dbReference type="Proteomes" id="UP000034329"/>
    </source>
</evidence>
<dbReference type="PATRIC" id="fig|1618581.3.peg.558"/>
<dbReference type="PANTHER" id="PTHR30622:SF3">
    <property type="entry name" value="UNDECAPRENYL-DIPHOSPHATASE"/>
    <property type="match status" value="1"/>
</dbReference>
<feature type="transmembrane region" description="Helical" evidence="14">
    <location>
        <begin position="75"/>
        <end position="93"/>
    </location>
</feature>
<keyword evidence="14" id="KW-0961">Cell wall biogenesis/degradation</keyword>
<evidence type="ECO:0000256" key="9">
    <source>
        <dbReference type="ARBA" id="ARBA00023136"/>
    </source>
</evidence>
<dbReference type="GO" id="GO:0005886">
    <property type="term" value="C:plasma membrane"/>
    <property type="evidence" value="ECO:0007669"/>
    <property type="project" value="UniProtKB-SubCell"/>
</dbReference>
<keyword evidence="9 14" id="KW-0472">Membrane</keyword>
<feature type="transmembrane region" description="Helical" evidence="14">
    <location>
        <begin position="171"/>
        <end position="189"/>
    </location>
</feature>
<dbReference type="GO" id="GO:0046677">
    <property type="term" value="P:response to antibiotic"/>
    <property type="evidence" value="ECO:0007669"/>
    <property type="project" value="UniProtKB-UniRule"/>
</dbReference>
<evidence type="ECO:0000256" key="4">
    <source>
        <dbReference type="ARBA" id="ARBA00021581"/>
    </source>
</evidence>
<gene>
    <name evidence="14" type="primary">uppP</name>
    <name evidence="15" type="ORF">UX13_C0035G0008</name>
</gene>
<accession>A0A0G1MMS7</accession>
<evidence type="ECO:0000256" key="14">
    <source>
        <dbReference type="HAMAP-Rule" id="MF_01006"/>
    </source>
</evidence>
<dbReference type="EC" id="3.6.1.27" evidence="3 14"/>
<evidence type="ECO:0000256" key="8">
    <source>
        <dbReference type="ARBA" id="ARBA00022989"/>
    </source>
</evidence>
<evidence type="ECO:0000256" key="6">
    <source>
        <dbReference type="ARBA" id="ARBA00022692"/>
    </source>
</evidence>
<keyword evidence="5 14" id="KW-1003">Cell membrane</keyword>
<evidence type="ECO:0000256" key="3">
    <source>
        <dbReference type="ARBA" id="ARBA00012374"/>
    </source>
</evidence>
<dbReference type="GO" id="GO:0071555">
    <property type="term" value="P:cell wall organization"/>
    <property type="evidence" value="ECO:0007669"/>
    <property type="project" value="UniProtKB-KW"/>
</dbReference>
<feature type="transmembrane region" description="Helical" evidence="14">
    <location>
        <begin position="47"/>
        <end position="63"/>
    </location>
</feature>
<feature type="transmembrane region" description="Helical" evidence="14">
    <location>
        <begin position="99"/>
        <end position="118"/>
    </location>
</feature>
<evidence type="ECO:0000256" key="7">
    <source>
        <dbReference type="ARBA" id="ARBA00022801"/>
    </source>
</evidence>
<keyword evidence="7 14" id="KW-0378">Hydrolase</keyword>
<dbReference type="HAMAP" id="MF_01006">
    <property type="entry name" value="Undec_diphosphatase"/>
    <property type="match status" value="1"/>
</dbReference>
<keyword evidence="14" id="KW-0573">Peptidoglycan synthesis</keyword>